<comment type="similarity">
    <text evidence="1">Belongs to the GTP cyclohydrolase I type 2/NIF3 family.</text>
</comment>
<reference evidence="5" key="1">
    <citation type="submission" date="2020-10" db="EMBL/GenBank/DDBJ databases">
        <authorList>
            <person name="Gilroy R."/>
        </authorList>
    </citation>
    <scope>NUCLEOTIDE SEQUENCE</scope>
    <source>
        <strain evidence="5">CHK154-7741</strain>
    </source>
</reference>
<evidence type="ECO:0000256" key="2">
    <source>
        <dbReference type="ARBA" id="ARBA00022112"/>
    </source>
</evidence>
<protein>
    <recommendedName>
        <fullName evidence="2">GTP cyclohydrolase 1 type 2 homolog</fullName>
    </recommendedName>
</protein>
<evidence type="ECO:0000256" key="4">
    <source>
        <dbReference type="PIRSR" id="PIRSR602678-1"/>
    </source>
</evidence>
<keyword evidence="3 4" id="KW-0479">Metal-binding</keyword>
<dbReference type="GO" id="GO:0005737">
    <property type="term" value="C:cytoplasm"/>
    <property type="evidence" value="ECO:0007669"/>
    <property type="project" value="TreeGrafter"/>
</dbReference>
<accession>A0A9D1MYU2</accession>
<dbReference type="PANTHER" id="PTHR13799:SF14">
    <property type="entry name" value="GTP CYCLOHYDROLASE 1 TYPE 2 HOMOLOG"/>
    <property type="match status" value="1"/>
</dbReference>
<reference evidence="5" key="2">
    <citation type="journal article" date="2021" name="PeerJ">
        <title>Extensive microbial diversity within the chicken gut microbiome revealed by metagenomics and culture.</title>
        <authorList>
            <person name="Gilroy R."/>
            <person name="Ravi A."/>
            <person name="Getino M."/>
            <person name="Pursley I."/>
            <person name="Horton D.L."/>
            <person name="Alikhan N.F."/>
            <person name="Baker D."/>
            <person name="Gharbi K."/>
            <person name="Hall N."/>
            <person name="Watson M."/>
            <person name="Adriaenssens E.M."/>
            <person name="Foster-Nyarko E."/>
            <person name="Jarju S."/>
            <person name="Secka A."/>
            <person name="Antonio M."/>
            <person name="Oren A."/>
            <person name="Chaudhuri R.R."/>
            <person name="La Ragione R."/>
            <person name="Hildebrand F."/>
            <person name="Pallen M.J."/>
        </authorList>
    </citation>
    <scope>NUCLEOTIDE SEQUENCE</scope>
    <source>
        <strain evidence="5">CHK154-7741</strain>
    </source>
</reference>
<dbReference type="Gene3D" id="3.40.1390.30">
    <property type="entry name" value="NIF3 (NGG1p interacting factor 3)-like"/>
    <property type="match status" value="2"/>
</dbReference>
<dbReference type="PANTHER" id="PTHR13799">
    <property type="entry name" value="NGG1 INTERACTING FACTOR 3"/>
    <property type="match status" value="1"/>
</dbReference>
<feature type="binding site" evidence="4">
    <location>
        <position position="211"/>
    </location>
    <ligand>
        <name>a divalent metal cation</name>
        <dbReference type="ChEBI" id="CHEBI:60240"/>
        <label>1</label>
    </ligand>
</feature>
<evidence type="ECO:0000256" key="3">
    <source>
        <dbReference type="ARBA" id="ARBA00022723"/>
    </source>
</evidence>
<dbReference type="NCBIfam" id="TIGR00486">
    <property type="entry name" value="YbgI_SA1388"/>
    <property type="match status" value="1"/>
</dbReference>
<dbReference type="InterPro" id="IPR036069">
    <property type="entry name" value="DUF34/NIF3_sf"/>
</dbReference>
<evidence type="ECO:0000313" key="5">
    <source>
        <dbReference type="EMBL" id="HIU91684.1"/>
    </source>
</evidence>
<dbReference type="Pfam" id="PF01784">
    <property type="entry name" value="DUF34_NIF3"/>
    <property type="match status" value="1"/>
</dbReference>
<feature type="binding site" evidence="4">
    <location>
        <position position="66"/>
    </location>
    <ligand>
        <name>a divalent metal cation</name>
        <dbReference type="ChEBI" id="CHEBI:60240"/>
        <label>1</label>
    </ligand>
</feature>
<dbReference type="FunFam" id="3.40.1390.30:FF:000001">
    <property type="entry name" value="GTP cyclohydrolase 1 type 2"/>
    <property type="match status" value="1"/>
</dbReference>
<dbReference type="Proteomes" id="UP000886748">
    <property type="component" value="Unassembled WGS sequence"/>
</dbReference>
<evidence type="ECO:0000313" key="6">
    <source>
        <dbReference type="Proteomes" id="UP000886748"/>
    </source>
</evidence>
<gene>
    <name evidence="5" type="ORF">IAD26_00970</name>
</gene>
<proteinExistence type="inferred from homology"/>
<dbReference type="SUPFAM" id="SSF102705">
    <property type="entry name" value="NIF3 (NGG1p interacting factor 3)-like"/>
    <property type="match status" value="1"/>
</dbReference>
<evidence type="ECO:0000256" key="1">
    <source>
        <dbReference type="ARBA" id="ARBA00006964"/>
    </source>
</evidence>
<organism evidence="5 6">
    <name type="scientific">Candidatus Limenecus avicola</name>
    <dbReference type="NCBI Taxonomy" id="2840847"/>
    <lineage>
        <taxon>Bacteria</taxon>
        <taxon>Bacillati</taxon>
        <taxon>Bacillota</taxon>
        <taxon>Clostridia</taxon>
        <taxon>Eubacteriales</taxon>
        <taxon>Clostridiaceae</taxon>
        <taxon>Clostridiaceae incertae sedis</taxon>
        <taxon>Candidatus Limenecus</taxon>
    </lineage>
</organism>
<dbReference type="EMBL" id="DVOD01000008">
    <property type="protein sequence ID" value="HIU91684.1"/>
    <property type="molecule type" value="Genomic_DNA"/>
</dbReference>
<name>A0A9D1MYU2_9CLOT</name>
<feature type="binding site" evidence="4">
    <location>
        <position position="65"/>
    </location>
    <ligand>
        <name>a divalent metal cation</name>
        <dbReference type="ChEBI" id="CHEBI:60240"/>
        <label>1</label>
    </ligand>
</feature>
<feature type="binding site" evidence="4">
    <location>
        <position position="99"/>
    </location>
    <ligand>
        <name>a divalent metal cation</name>
        <dbReference type="ChEBI" id="CHEBI:60240"/>
        <label>1</label>
    </ligand>
</feature>
<dbReference type="GO" id="GO:0046872">
    <property type="term" value="F:metal ion binding"/>
    <property type="evidence" value="ECO:0007669"/>
    <property type="project" value="UniProtKB-KW"/>
</dbReference>
<dbReference type="AlphaFoldDB" id="A0A9D1MYU2"/>
<sequence length="247" mass="27929">MAKTSEIIKILEEYAPPELAESWDNSGWQVFFGNDNTSKVLLCLSVTDEVINQAVELGCNLIVSHHPVIFKPLKVIKDVKIIKAIQRGIQIYSLHTNCDKTNRGTSDLIAQKLNLKKTAVLNDFVRVGLAPYEMTLDELVSFVKLAFNVERIKLVNNARKTMIKTIAVCAGAGADFIQEVEKYNIDAYVTSEVKYHDALDSRRAVILDVGHFESEKPFVEEIKNLLENKKHRIEVVVAKEKPAWEYV</sequence>
<comment type="caution">
    <text evidence="5">The sequence shown here is derived from an EMBL/GenBank/DDBJ whole genome shotgun (WGS) entry which is preliminary data.</text>
</comment>
<dbReference type="InterPro" id="IPR002678">
    <property type="entry name" value="DUF34/NIF3"/>
</dbReference>
<feature type="binding site" evidence="4">
    <location>
        <position position="215"/>
    </location>
    <ligand>
        <name>a divalent metal cation</name>
        <dbReference type="ChEBI" id="CHEBI:60240"/>
        <label>2</label>
    </ligand>
</feature>